<dbReference type="Pfam" id="PF00651">
    <property type="entry name" value="BTB"/>
    <property type="match status" value="1"/>
</dbReference>
<dbReference type="Gene3D" id="1.25.40.420">
    <property type="match status" value="1"/>
</dbReference>
<evidence type="ECO:0000256" key="2">
    <source>
        <dbReference type="ARBA" id="ARBA00022737"/>
    </source>
</evidence>
<sequence>MSRNIMSLIIQYAYTGSVLITEDNVLELLLAADQFLVSGLVDACCQFLESSLCPENCIGICMFTEDFHSCSKLHHKAKLYILKHFEEVLQVSEEFLELSLEQLEEIIDKDELNVKQEEVVFEAVLHWIDYAPESRSKHIAMLLPKVRMGLMTSDYFINNVKSNALVMENEACAPLIINAMKALFEFDMDLDGPISLELIHQLARPRLPSAILLAIGGWSSGSPTNMIEAYDANADRWVKVALEDERPRAYHGTAVLDEFVYCVGGYDSVEYFNSVRKLDLITQTWHEVAPMYERRCYVSIAVLDGLIYAVGGFDGHGRLKSAERYNPNTNQWTLTASMIERRSDASATSLQGKVYVCGGFTGRECLFSAESFNPETNQWTLIAPMRSRRSGVGVIAYGGLVYAVGGFDGASRLRTAETYNPLTNMWCDIASMYSSRSNFGIEVVDDQLFAVGGFNGTATTADVECYDERTNKWLDVNEMAILRSALSCCVILGLPNMQVSTMSSRRKRAPPVRMDEEAKRRLEWNMHEDRKNEGNCEDILESIPALSDSCHPGLVLESNQEEANLCFMSSAGPEEGPSEERPSCSTQDSVPDTLELNVMPISALDQGWNALIGEFNLCLKIPVMLGDNSFCLQQTGDTLSMSLNSHEIEVETCKSDFIGPVPIECSFGGILLEDLDWLQKRKVIKLCHASGDESVKLKIFLIESGLGRPEFLSEGNGRIKKANQLLQKLMEFFYDFIIPEVMENEEEECDTDLERQNVEELYDHVRHLHQTEAAEQSFDVQHPGLIPVLRPYQSQAVNWMLRREKYQSSSSQGPDMFFKCLSSSLLYVSAGKEFSAN</sequence>
<dbReference type="FunFam" id="1.25.40.420:FF:000001">
    <property type="entry name" value="Kelch-like family member 12"/>
    <property type="match status" value="1"/>
</dbReference>
<dbReference type="SUPFAM" id="SSF54695">
    <property type="entry name" value="POZ domain"/>
    <property type="match status" value="1"/>
</dbReference>
<dbReference type="PANTHER" id="PTHR24412:SF172">
    <property type="entry name" value="KELCH-LIKE PROTEIN 10"/>
    <property type="match status" value="1"/>
</dbReference>
<dbReference type="PANTHER" id="PTHR24412">
    <property type="entry name" value="KELCH PROTEIN"/>
    <property type="match status" value="1"/>
</dbReference>
<protein>
    <submittedName>
        <fullName evidence="6">Kelch 10</fullName>
    </submittedName>
</protein>
<proteinExistence type="predicted"/>
<evidence type="ECO:0000313" key="6">
    <source>
        <dbReference type="EMBL" id="RXN33835.1"/>
    </source>
</evidence>
<keyword evidence="2" id="KW-0677">Repeat</keyword>
<evidence type="ECO:0000256" key="1">
    <source>
        <dbReference type="ARBA" id="ARBA00022441"/>
    </source>
</evidence>
<name>A0A498NPF9_LABRO</name>
<dbReference type="AlphaFoldDB" id="A0A498NPF9"/>
<dbReference type="EMBL" id="QBIY01011237">
    <property type="protein sequence ID" value="RXN33835.1"/>
    <property type="molecule type" value="Genomic_DNA"/>
</dbReference>
<evidence type="ECO:0000313" key="7">
    <source>
        <dbReference type="Proteomes" id="UP000290572"/>
    </source>
</evidence>
<comment type="caution">
    <text evidence="6">The sequence shown here is derived from an EMBL/GenBank/DDBJ whole genome shotgun (WGS) entry which is preliminary data.</text>
</comment>
<evidence type="ECO:0000256" key="3">
    <source>
        <dbReference type="SAM" id="Coils"/>
    </source>
</evidence>
<dbReference type="InterPro" id="IPR000210">
    <property type="entry name" value="BTB/POZ_dom"/>
</dbReference>
<dbReference type="Gene3D" id="2.120.10.80">
    <property type="entry name" value="Kelch-type beta propeller"/>
    <property type="match status" value="1"/>
</dbReference>
<feature type="region of interest" description="Disordered" evidence="4">
    <location>
        <begin position="568"/>
        <end position="589"/>
    </location>
</feature>
<keyword evidence="1" id="KW-0880">Kelch repeat</keyword>
<dbReference type="Pfam" id="PF01344">
    <property type="entry name" value="Kelch_1"/>
    <property type="match status" value="5"/>
</dbReference>
<dbReference type="InterPro" id="IPR006652">
    <property type="entry name" value="Kelch_1"/>
</dbReference>
<keyword evidence="3" id="KW-0175">Coiled coil</keyword>
<accession>A0A498NPF9</accession>
<dbReference type="Proteomes" id="UP000290572">
    <property type="component" value="Unassembled WGS sequence"/>
</dbReference>
<feature type="domain" description="BACK" evidence="5">
    <location>
        <begin position="57"/>
        <end position="161"/>
    </location>
</feature>
<keyword evidence="7" id="KW-1185">Reference proteome</keyword>
<evidence type="ECO:0000259" key="5">
    <source>
        <dbReference type="SMART" id="SM00875"/>
    </source>
</evidence>
<dbReference type="InterPro" id="IPR011333">
    <property type="entry name" value="SKP1/BTB/POZ_sf"/>
</dbReference>
<dbReference type="Pfam" id="PF07707">
    <property type="entry name" value="BACK"/>
    <property type="match status" value="1"/>
</dbReference>
<gene>
    <name evidence="6" type="ORF">ROHU_015274</name>
</gene>
<organism evidence="6 7">
    <name type="scientific">Labeo rohita</name>
    <name type="common">Indian major carp</name>
    <name type="synonym">Cyprinus rohita</name>
    <dbReference type="NCBI Taxonomy" id="84645"/>
    <lineage>
        <taxon>Eukaryota</taxon>
        <taxon>Metazoa</taxon>
        <taxon>Chordata</taxon>
        <taxon>Craniata</taxon>
        <taxon>Vertebrata</taxon>
        <taxon>Euteleostomi</taxon>
        <taxon>Actinopterygii</taxon>
        <taxon>Neopterygii</taxon>
        <taxon>Teleostei</taxon>
        <taxon>Ostariophysi</taxon>
        <taxon>Cypriniformes</taxon>
        <taxon>Cyprinidae</taxon>
        <taxon>Labeoninae</taxon>
        <taxon>Labeonini</taxon>
        <taxon>Labeo</taxon>
    </lineage>
</organism>
<dbReference type="STRING" id="84645.A0A498NPF9"/>
<dbReference type="InterPro" id="IPR015915">
    <property type="entry name" value="Kelch-typ_b-propeller"/>
</dbReference>
<feature type="coiled-coil region" evidence="3">
    <location>
        <begin position="93"/>
        <end position="120"/>
    </location>
</feature>
<dbReference type="SUPFAM" id="SSF117281">
    <property type="entry name" value="Kelch motif"/>
    <property type="match status" value="1"/>
</dbReference>
<evidence type="ECO:0000256" key="4">
    <source>
        <dbReference type="SAM" id="MobiDB-lite"/>
    </source>
</evidence>
<dbReference type="Gene3D" id="3.30.710.10">
    <property type="entry name" value="Potassium Channel Kv1.1, Chain A"/>
    <property type="match status" value="1"/>
</dbReference>
<reference evidence="6 7" key="1">
    <citation type="submission" date="2018-03" db="EMBL/GenBank/DDBJ databases">
        <title>Draft genome sequence of Rohu Carp (Labeo rohita).</title>
        <authorList>
            <person name="Das P."/>
            <person name="Kushwaha B."/>
            <person name="Joshi C.G."/>
            <person name="Kumar D."/>
            <person name="Nagpure N.S."/>
            <person name="Sahoo L."/>
            <person name="Das S.P."/>
            <person name="Bit A."/>
            <person name="Patnaik S."/>
            <person name="Meher P.K."/>
            <person name="Jayasankar P."/>
            <person name="Koringa P.G."/>
            <person name="Patel N.V."/>
            <person name="Hinsu A.T."/>
            <person name="Kumar R."/>
            <person name="Pandey M."/>
            <person name="Agarwal S."/>
            <person name="Srivastava S."/>
            <person name="Singh M."/>
            <person name="Iquebal M.A."/>
            <person name="Jaiswal S."/>
            <person name="Angadi U.B."/>
            <person name="Kumar N."/>
            <person name="Raza M."/>
            <person name="Shah T.M."/>
            <person name="Rai A."/>
            <person name="Jena J.K."/>
        </authorList>
    </citation>
    <scope>NUCLEOTIDE SEQUENCE [LARGE SCALE GENOMIC DNA]</scope>
    <source>
        <strain evidence="6">DASCIFA01</strain>
        <tissue evidence="6">Testis</tissue>
    </source>
</reference>
<dbReference type="SMART" id="SM00875">
    <property type="entry name" value="BACK"/>
    <property type="match status" value="1"/>
</dbReference>
<dbReference type="SMART" id="SM00612">
    <property type="entry name" value="Kelch"/>
    <property type="match status" value="6"/>
</dbReference>
<dbReference type="CDD" id="cd18450">
    <property type="entry name" value="BACK_KLHL10"/>
    <property type="match status" value="1"/>
</dbReference>
<dbReference type="InterPro" id="IPR011705">
    <property type="entry name" value="BACK"/>
</dbReference>